<dbReference type="PATRIC" id="fig|1365257.3.peg.2131"/>
<dbReference type="Pfam" id="PF07603">
    <property type="entry name" value="Lcl_C"/>
    <property type="match status" value="1"/>
</dbReference>
<reference evidence="2 3" key="1">
    <citation type="submission" date="2013-07" db="EMBL/GenBank/DDBJ databases">
        <title>Comparative Genomic and Metabolomic Analysis of Twelve Strains of Pseudoalteromonas luteoviolacea.</title>
        <authorList>
            <person name="Vynne N.G."/>
            <person name="Mansson M."/>
            <person name="Gram L."/>
        </authorList>
    </citation>
    <scope>NUCLEOTIDE SEQUENCE [LARGE SCALE GENOMIC DNA]</scope>
    <source>
        <strain evidence="2 3">S4060-1</strain>
    </source>
</reference>
<gene>
    <name evidence="2" type="ORF">N478_02700</name>
</gene>
<evidence type="ECO:0000313" key="3">
    <source>
        <dbReference type="Proteomes" id="UP000076661"/>
    </source>
</evidence>
<protein>
    <recommendedName>
        <fullName evidence="1">Lcl C-terminal domain-containing protein</fullName>
    </recommendedName>
</protein>
<comment type="caution">
    <text evidence="2">The sequence shown here is derived from an EMBL/GenBank/DDBJ whole genome shotgun (WGS) entry which is preliminary data.</text>
</comment>
<name>A0A167N8P0_9GAMM</name>
<evidence type="ECO:0000313" key="2">
    <source>
        <dbReference type="EMBL" id="KZN67688.1"/>
    </source>
</evidence>
<dbReference type="InterPro" id="IPR011460">
    <property type="entry name" value="Lcl_C"/>
</dbReference>
<dbReference type="EMBL" id="AUXX01000012">
    <property type="protein sequence ID" value="KZN67688.1"/>
    <property type="molecule type" value="Genomic_DNA"/>
</dbReference>
<dbReference type="RefSeq" id="WP_063380986.1">
    <property type="nucleotide sequence ID" value="NZ_AUXX01000012.1"/>
</dbReference>
<feature type="domain" description="Lcl C-terminal" evidence="1">
    <location>
        <begin position="53"/>
        <end position="201"/>
    </location>
</feature>
<accession>A0A167N8P0</accession>
<proteinExistence type="predicted"/>
<dbReference type="AlphaFoldDB" id="A0A167N8P0"/>
<evidence type="ECO:0000259" key="1">
    <source>
        <dbReference type="Pfam" id="PF07603"/>
    </source>
</evidence>
<organism evidence="2 3">
    <name type="scientific">Pseudoalteromonas luteoviolacea S4060-1</name>
    <dbReference type="NCBI Taxonomy" id="1365257"/>
    <lineage>
        <taxon>Bacteria</taxon>
        <taxon>Pseudomonadati</taxon>
        <taxon>Pseudomonadota</taxon>
        <taxon>Gammaproteobacteria</taxon>
        <taxon>Alteromonadales</taxon>
        <taxon>Pseudoalteromonadaceae</taxon>
        <taxon>Pseudoalteromonas</taxon>
    </lineage>
</organism>
<dbReference type="Proteomes" id="UP000076661">
    <property type="component" value="Unassembled WGS sequence"/>
</dbReference>
<sequence>MINRLMWSVIIFSALIVLCLLPQNKPELTPHQRFTKITNTGQALLPWQGPWACVLDSQNGLLWEVKTDNESVHDGYWTYSWFDGQKGKSNFGDCYFEPQRCDTADLIRHTNQQHLCGQSNWRLPSATELISLVQAPSSPSQPYIATDYFVHIKRGDYWSSEHDIPLPAKYRAKGLGATAINFHFGKSYTLPYRNAAFVMLVADIPTANTHPQLSRRATIKQHKQE</sequence>